<dbReference type="RefSeq" id="WP_074296242.1">
    <property type="nucleotide sequence ID" value="NZ_FSRU01000001.1"/>
</dbReference>
<dbReference type="AlphaFoldDB" id="A0A1N6J7I7"/>
<dbReference type="InterPro" id="IPR021734">
    <property type="entry name" value="DUF3303"/>
</dbReference>
<organism evidence="1 2">
    <name type="scientific">Paraburkholderia phenazinium</name>
    <dbReference type="NCBI Taxonomy" id="60549"/>
    <lineage>
        <taxon>Bacteria</taxon>
        <taxon>Pseudomonadati</taxon>
        <taxon>Pseudomonadota</taxon>
        <taxon>Betaproteobacteria</taxon>
        <taxon>Burkholderiales</taxon>
        <taxon>Burkholderiaceae</taxon>
        <taxon>Paraburkholderia</taxon>
    </lineage>
</organism>
<dbReference type="OrthoDB" id="9801877at2"/>
<proteinExistence type="predicted"/>
<evidence type="ECO:0000313" key="1">
    <source>
        <dbReference type="EMBL" id="SIO40290.1"/>
    </source>
</evidence>
<dbReference type="Pfam" id="PF11746">
    <property type="entry name" value="DUF3303"/>
    <property type="match status" value="1"/>
</dbReference>
<gene>
    <name evidence="1" type="ORF">SAMN05444165_2872</name>
</gene>
<protein>
    <recommendedName>
        <fullName evidence="3">DUF3303 domain-containing protein</fullName>
    </recommendedName>
</protein>
<reference evidence="1 2" key="1">
    <citation type="submission" date="2016-11" db="EMBL/GenBank/DDBJ databases">
        <authorList>
            <person name="Jaros S."/>
            <person name="Januszkiewicz K."/>
            <person name="Wedrychowicz H."/>
        </authorList>
    </citation>
    <scope>NUCLEOTIDE SEQUENCE [LARGE SCALE GENOMIC DNA]</scope>
    <source>
        <strain evidence="1 2">GAS95</strain>
    </source>
</reference>
<evidence type="ECO:0008006" key="3">
    <source>
        <dbReference type="Google" id="ProtNLM"/>
    </source>
</evidence>
<name>A0A1N6J7I7_9BURK</name>
<accession>A0A1N6J7I7</accession>
<keyword evidence="2" id="KW-1185">Reference proteome</keyword>
<sequence length="94" mass="10103">MKFIVQWKGLPPTQQPAIERFMATGGRPPENVQLLGRWHAIGELSGVAIVETTDASGLAAWVLQWGDLFSFTTAPALTDEELGGALSAHRATSK</sequence>
<evidence type="ECO:0000313" key="2">
    <source>
        <dbReference type="Proteomes" id="UP000185151"/>
    </source>
</evidence>
<dbReference type="EMBL" id="FSRU01000001">
    <property type="protein sequence ID" value="SIO40290.1"/>
    <property type="molecule type" value="Genomic_DNA"/>
</dbReference>
<dbReference type="Proteomes" id="UP000185151">
    <property type="component" value="Unassembled WGS sequence"/>
</dbReference>